<reference evidence="2 3" key="2">
    <citation type="submission" date="2019-01" db="EMBL/GenBank/DDBJ databases">
        <title>The decoding of complex shrimp genome reveals the adaptation for benthos swimmer, frequently molting mechanism and breeding impact on genome.</title>
        <authorList>
            <person name="Sun Y."/>
            <person name="Gao Y."/>
            <person name="Yu Y."/>
        </authorList>
    </citation>
    <scope>NUCLEOTIDE SEQUENCE [LARGE SCALE GENOMIC DNA]</scope>
    <source>
        <tissue evidence="2">Muscle</tissue>
    </source>
</reference>
<accession>A0A423TVL5</accession>
<feature type="compositionally biased region" description="Polar residues" evidence="1">
    <location>
        <begin position="288"/>
        <end position="304"/>
    </location>
</feature>
<dbReference type="OrthoDB" id="6345157at2759"/>
<dbReference type="SUPFAM" id="SSF56436">
    <property type="entry name" value="C-type lectin-like"/>
    <property type="match status" value="1"/>
</dbReference>
<evidence type="ECO:0008006" key="4">
    <source>
        <dbReference type="Google" id="ProtNLM"/>
    </source>
</evidence>
<dbReference type="Gene3D" id="3.10.100.10">
    <property type="entry name" value="Mannose-Binding Protein A, subunit A"/>
    <property type="match status" value="1"/>
</dbReference>
<feature type="region of interest" description="Disordered" evidence="1">
    <location>
        <begin position="247"/>
        <end position="313"/>
    </location>
</feature>
<dbReference type="InterPro" id="IPR016186">
    <property type="entry name" value="C-type_lectin-like/link_sf"/>
</dbReference>
<dbReference type="InterPro" id="IPR016187">
    <property type="entry name" value="CTDL_fold"/>
</dbReference>
<dbReference type="CDD" id="cd00037">
    <property type="entry name" value="CLECT"/>
    <property type="match status" value="1"/>
</dbReference>
<evidence type="ECO:0000313" key="3">
    <source>
        <dbReference type="Proteomes" id="UP000283509"/>
    </source>
</evidence>
<gene>
    <name evidence="2" type="ORF">C7M84_000749</name>
</gene>
<evidence type="ECO:0000313" key="2">
    <source>
        <dbReference type="EMBL" id="ROT80513.1"/>
    </source>
</evidence>
<sequence>MALYERVALLEHDLSQRRESEARLEAEVLQLKSRVPALEEEIGTIPKMRKDLADFEAKIEKLVHDYEAKLSTLASEVIRLKKSGARRKNLETLSDQSDDVLLRTEGPMCPEVGRGLSAEKVGGQCLYFSWESALNWTSAHSQCQVLRGDLAAPQDLLPLKNFLHRSFTRGPSIWLGASYDLADEQNDDNVTLSNAALQDLAANLTGFPDFSSNLLEEEDDDGVGIRLQQDEAGSIRVLMEARGIMPRSHPFLDKSDDSEEGGRAGFPGGLRAARLGGSPSVHGEQAGEGNSSSFSADTLRSVSGESGEDDEHRAGIARDERAALAVNFASQGHREDSGSSAKREGKARMKCMLLQQKPSLEYELVGRPCSERHRFACAIESIDENIDKFTPDDLPNS</sequence>
<dbReference type="EMBL" id="QCYY01001113">
    <property type="protein sequence ID" value="ROT80513.1"/>
    <property type="molecule type" value="Genomic_DNA"/>
</dbReference>
<organism evidence="2 3">
    <name type="scientific">Penaeus vannamei</name>
    <name type="common">Whiteleg shrimp</name>
    <name type="synonym">Litopenaeus vannamei</name>
    <dbReference type="NCBI Taxonomy" id="6689"/>
    <lineage>
        <taxon>Eukaryota</taxon>
        <taxon>Metazoa</taxon>
        <taxon>Ecdysozoa</taxon>
        <taxon>Arthropoda</taxon>
        <taxon>Crustacea</taxon>
        <taxon>Multicrustacea</taxon>
        <taxon>Malacostraca</taxon>
        <taxon>Eumalacostraca</taxon>
        <taxon>Eucarida</taxon>
        <taxon>Decapoda</taxon>
        <taxon>Dendrobranchiata</taxon>
        <taxon>Penaeoidea</taxon>
        <taxon>Penaeidae</taxon>
        <taxon>Penaeus</taxon>
    </lineage>
</organism>
<dbReference type="AlphaFoldDB" id="A0A423TVL5"/>
<dbReference type="Proteomes" id="UP000283509">
    <property type="component" value="Unassembled WGS sequence"/>
</dbReference>
<keyword evidence="3" id="KW-1185">Reference proteome</keyword>
<comment type="caution">
    <text evidence="2">The sequence shown here is derived from an EMBL/GenBank/DDBJ whole genome shotgun (WGS) entry which is preliminary data.</text>
</comment>
<reference evidence="2 3" key="1">
    <citation type="submission" date="2018-04" db="EMBL/GenBank/DDBJ databases">
        <authorList>
            <person name="Zhang X."/>
            <person name="Yuan J."/>
            <person name="Li F."/>
            <person name="Xiang J."/>
        </authorList>
    </citation>
    <scope>NUCLEOTIDE SEQUENCE [LARGE SCALE GENOMIC DNA]</scope>
    <source>
        <tissue evidence="2">Muscle</tissue>
    </source>
</reference>
<evidence type="ECO:0000256" key="1">
    <source>
        <dbReference type="SAM" id="MobiDB-lite"/>
    </source>
</evidence>
<name>A0A423TVL5_PENVA</name>
<protein>
    <recommendedName>
        <fullName evidence="4">C-type lectin domain-containing protein</fullName>
    </recommendedName>
</protein>
<proteinExistence type="predicted"/>